<dbReference type="InterPro" id="IPR000352">
    <property type="entry name" value="Pep_chain_release_fac_I"/>
</dbReference>
<evidence type="ECO:0000256" key="2">
    <source>
        <dbReference type="ARBA" id="ARBA00010835"/>
    </source>
</evidence>
<dbReference type="Gene3D" id="3.30.160.20">
    <property type="match status" value="1"/>
</dbReference>
<evidence type="ECO:0000256" key="3">
    <source>
        <dbReference type="ARBA" id="ARBA00022946"/>
    </source>
</evidence>
<keyword evidence="4" id="KW-0496">Mitochondrion</keyword>
<accession>A0A1B6IL58</accession>
<name>A0A1B6IL58_9HEMI</name>
<dbReference type="InterPro" id="IPR045853">
    <property type="entry name" value="Pep_chain_release_fac_I_sf"/>
</dbReference>
<protein>
    <recommendedName>
        <fullName evidence="5">Prokaryotic-type class I peptide chain release factors domain-containing protein</fullName>
    </recommendedName>
</protein>
<gene>
    <name evidence="6" type="ORF">g.13924</name>
    <name evidence="7" type="ORF">g.13925</name>
</gene>
<dbReference type="AlphaFoldDB" id="A0A1B6IL58"/>
<dbReference type="Pfam" id="PF00472">
    <property type="entry name" value="RF-1"/>
    <property type="match status" value="1"/>
</dbReference>
<evidence type="ECO:0000313" key="7">
    <source>
        <dbReference type="EMBL" id="JAT00581.1"/>
    </source>
</evidence>
<comment type="similarity">
    <text evidence="2">Belongs to the prokaryotic/mitochondrial release factor family.</text>
</comment>
<dbReference type="GO" id="GO:0003747">
    <property type="term" value="F:translation release factor activity"/>
    <property type="evidence" value="ECO:0007669"/>
    <property type="project" value="InterPro"/>
</dbReference>
<proteinExistence type="inferred from homology"/>
<sequence length="151" mass="16892">MMLKTLLRGHGLAQPWLMGQATVVTSGAASVSKKHLDFSLQPQIVEEDLEEQFVRGGGPGGQATNKTSNCVILLHKPTGIVVKCHQTRSQDQNRKLAREVLLTKLDNLINGDNSIEAQIKNIERKKSARMDQKRRKLAELKQQWKDREGLA</sequence>
<feature type="domain" description="Prokaryotic-type class I peptide chain release factors" evidence="5">
    <location>
        <begin position="43"/>
        <end position="143"/>
    </location>
</feature>
<dbReference type="PANTHER" id="PTHR46203">
    <property type="entry name" value="PROBABLE PEPTIDE CHAIN RELEASE FACTOR C12ORF65"/>
    <property type="match status" value="1"/>
</dbReference>
<dbReference type="GO" id="GO:0005739">
    <property type="term" value="C:mitochondrion"/>
    <property type="evidence" value="ECO:0007669"/>
    <property type="project" value="UniProtKB-SubCell"/>
</dbReference>
<evidence type="ECO:0000313" key="6">
    <source>
        <dbReference type="EMBL" id="JAS87660.1"/>
    </source>
</evidence>
<dbReference type="EMBL" id="GECU01007126">
    <property type="protein sequence ID" value="JAT00581.1"/>
    <property type="molecule type" value="Transcribed_RNA"/>
</dbReference>
<reference evidence="6" key="1">
    <citation type="submission" date="2015-11" db="EMBL/GenBank/DDBJ databases">
        <title>De novo transcriptome assembly of four potential Pierce s Disease insect vectors from Arizona vineyards.</title>
        <authorList>
            <person name="Tassone E.E."/>
        </authorList>
    </citation>
    <scope>NUCLEOTIDE SEQUENCE</scope>
</reference>
<comment type="subcellular location">
    <subcellularLocation>
        <location evidence="1">Mitochondrion</location>
    </subcellularLocation>
</comment>
<dbReference type="PANTHER" id="PTHR46203:SF1">
    <property type="entry name" value="MITOCHONDRIAL TRANSLATION RELEASE FACTOR IN RESCUE"/>
    <property type="match status" value="1"/>
</dbReference>
<evidence type="ECO:0000256" key="1">
    <source>
        <dbReference type="ARBA" id="ARBA00004173"/>
    </source>
</evidence>
<dbReference type="SUPFAM" id="SSF75620">
    <property type="entry name" value="Release factor"/>
    <property type="match status" value="1"/>
</dbReference>
<evidence type="ECO:0000259" key="5">
    <source>
        <dbReference type="Pfam" id="PF00472"/>
    </source>
</evidence>
<dbReference type="InterPro" id="IPR052405">
    <property type="entry name" value="Mito_Transl_Release_Factor"/>
</dbReference>
<dbReference type="EMBL" id="GECU01020046">
    <property type="protein sequence ID" value="JAS87660.1"/>
    <property type="molecule type" value="Transcribed_RNA"/>
</dbReference>
<evidence type="ECO:0000256" key="4">
    <source>
        <dbReference type="ARBA" id="ARBA00023128"/>
    </source>
</evidence>
<keyword evidence="3" id="KW-0809">Transit peptide</keyword>
<organism evidence="6">
    <name type="scientific">Homalodisca liturata</name>
    <dbReference type="NCBI Taxonomy" id="320908"/>
    <lineage>
        <taxon>Eukaryota</taxon>
        <taxon>Metazoa</taxon>
        <taxon>Ecdysozoa</taxon>
        <taxon>Arthropoda</taxon>
        <taxon>Hexapoda</taxon>
        <taxon>Insecta</taxon>
        <taxon>Pterygota</taxon>
        <taxon>Neoptera</taxon>
        <taxon>Paraneoptera</taxon>
        <taxon>Hemiptera</taxon>
        <taxon>Auchenorrhyncha</taxon>
        <taxon>Membracoidea</taxon>
        <taxon>Cicadellidae</taxon>
        <taxon>Cicadellinae</taxon>
        <taxon>Proconiini</taxon>
        <taxon>Homalodisca</taxon>
    </lineage>
</organism>
<dbReference type="FunFam" id="3.30.160.20:FF:000065">
    <property type="entry name" value="Peptidyl-tRNA hydrolase domain protein"/>
    <property type="match status" value="1"/>
</dbReference>